<dbReference type="SUPFAM" id="SSF160683">
    <property type="entry name" value="YNR034W-A-like"/>
    <property type="match status" value="1"/>
</dbReference>
<dbReference type="Gene3D" id="3.40.1840.10">
    <property type="entry name" value="YNR034W-A-like"/>
    <property type="match status" value="1"/>
</dbReference>
<dbReference type="AlphaFoldDB" id="A0A1B7TFC2"/>
<reference evidence="2" key="1">
    <citation type="journal article" date="2016" name="Proc. Natl. Acad. Sci. U.S.A.">
        <title>Comparative genomics of biotechnologically important yeasts.</title>
        <authorList>
            <person name="Riley R."/>
            <person name="Haridas S."/>
            <person name="Wolfe K.H."/>
            <person name="Lopes M.R."/>
            <person name="Hittinger C.T."/>
            <person name="Goeker M."/>
            <person name="Salamov A.A."/>
            <person name="Wisecaver J.H."/>
            <person name="Long T.M."/>
            <person name="Calvey C.H."/>
            <person name="Aerts A.L."/>
            <person name="Barry K.W."/>
            <person name="Choi C."/>
            <person name="Clum A."/>
            <person name="Coughlan A.Y."/>
            <person name="Deshpande S."/>
            <person name="Douglass A.P."/>
            <person name="Hanson S.J."/>
            <person name="Klenk H.-P."/>
            <person name="LaButti K.M."/>
            <person name="Lapidus A."/>
            <person name="Lindquist E.A."/>
            <person name="Lipzen A.M."/>
            <person name="Meier-Kolthoff J.P."/>
            <person name="Ohm R.A."/>
            <person name="Otillar R.P."/>
            <person name="Pangilinan J.L."/>
            <person name="Peng Y."/>
            <person name="Rokas A."/>
            <person name="Rosa C.A."/>
            <person name="Scheuner C."/>
            <person name="Sibirny A.A."/>
            <person name="Slot J.C."/>
            <person name="Stielow J.B."/>
            <person name="Sun H."/>
            <person name="Kurtzman C.P."/>
            <person name="Blackwell M."/>
            <person name="Grigoriev I.V."/>
            <person name="Jeffries T.W."/>
        </authorList>
    </citation>
    <scope>NUCLEOTIDE SEQUENCE [LARGE SCALE GENOMIC DNA]</scope>
    <source>
        <strain evidence="2">NRRL Y-1626</strain>
    </source>
</reference>
<comment type="caution">
    <text evidence="1">The sequence shown here is derived from an EMBL/GenBank/DDBJ whole genome shotgun (WGS) entry which is preliminary data.</text>
</comment>
<gene>
    <name evidence="1" type="ORF">HANVADRAFT_115559</name>
</gene>
<dbReference type="InterPro" id="IPR035098">
    <property type="entry name" value="YNR034W-A/EGO2_sf"/>
</dbReference>
<dbReference type="InterPro" id="IPR021591">
    <property type="entry name" value="YNR034W-A/EGO2"/>
</dbReference>
<protein>
    <recommendedName>
        <fullName evidence="3">Late endosomal/lysosomal adaptor and MAPK and MTOR activator 5</fullName>
    </recommendedName>
</protein>
<name>A0A1B7TFC2_9ASCO</name>
<proteinExistence type="predicted"/>
<dbReference type="Proteomes" id="UP000092321">
    <property type="component" value="Unassembled WGS sequence"/>
</dbReference>
<evidence type="ECO:0000313" key="1">
    <source>
        <dbReference type="EMBL" id="OBA27433.1"/>
    </source>
</evidence>
<accession>A0A1B7TFC2</accession>
<evidence type="ECO:0000313" key="2">
    <source>
        <dbReference type="Proteomes" id="UP000092321"/>
    </source>
</evidence>
<dbReference type="Pfam" id="PF11503">
    <property type="entry name" value="YNR034W-A-like"/>
    <property type="match status" value="1"/>
</dbReference>
<evidence type="ECO:0008006" key="3">
    <source>
        <dbReference type="Google" id="ProtNLM"/>
    </source>
</evidence>
<organism evidence="1 2">
    <name type="scientific">Hanseniaspora valbyensis NRRL Y-1626</name>
    <dbReference type="NCBI Taxonomy" id="766949"/>
    <lineage>
        <taxon>Eukaryota</taxon>
        <taxon>Fungi</taxon>
        <taxon>Dikarya</taxon>
        <taxon>Ascomycota</taxon>
        <taxon>Saccharomycotina</taxon>
        <taxon>Saccharomycetes</taxon>
        <taxon>Saccharomycodales</taxon>
        <taxon>Saccharomycodaceae</taxon>
        <taxon>Hanseniaspora</taxon>
    </lineage>
</organism>
<dbReference type="OrthoDB" id="4057220at2759"/>
<keyword evidence="2" id="KW-1185">Reference proteome</keyword>
<dbReference type="EMBL" id="LXPE01000008">
    <property type="protein sequence ID" value="OBA27433.1"/>
    <property type="molecule type" value="Genomic_DNA"/>
</dbReference>
<sequence>MSVDLEQIDLTKLIPNAIGHIAFDENKKIINCSGIGIERSKNLEEIDQLNDVEVVDNFAMIEQGPVKICIYKMEGKSIVVYSYSEN</sequence>